<evidence type="ECO:0000313" key="2">
    <source>
        <dbReference type="Proteomes" id="UP000003448"/>
    </source>
</evidence>
<reference evidence="2" key="1">
    <citation type="journal article" date="2012" name="J. Bacteriol.">
        <title>Genome Sequence of Micromonospora lupini Lupac 08, Isolated from Root Nodules of Lupinus angustifolius.</title>
        <authorList>
            <person name="Alonso-Vega P."/>
            <person name="Normand P."/>
            <person name="Bacigalupe R."/>
            <person name="Pujic P."/>
            <person name="Lajus A."/>
            <person name="Vallenet D."/>
            <person name="Carro L."/>
            <person name="Coll P."/>
            <person name="Trujillo M.E."/>
        </authorList>
    </citation>
    <scope>NUCLEOTIDE SEQUENCE [LARGE SCALE GENOMIC DNA]</scope>
    <source>
        <strain evidence="2">Lupac 08</strain>
    </source>
</reference>
<dbReference type="AlphaFoldDB" id="I0LE43"/>
<name>I0LE43_9ACTN</name>
<proteinExistence type="predicted"/>
<comment type="caution">
    <text evidence="1">The sequence shown here is derived from an EMBL/GenBank/DDBJ whole genome shotgun (WGS) entry which is preliminary data.</text>
</comment>
<dbReference type="Proteomes" id="UP000003448">
    <property type="component" value="Unassembled WGS sequence"/>
</dbReference>
<accession>I0LE43</accession>
<evidence type="ECO:0000313" key="1">
    <source>
        <dbReference type="EMBL" id="CCH22090.1"/>
    </source>
</evidence>
<organism evidence="1 2">
    <name type="scientific">Micromonospora lupini str. Lupac 08</name>
    <dbReference type="NCBI Taxonomy" id="1150864"/>
    <lineage>
        <taxon>Bacteria</taxon>
        <taxon>Bacillati</taxon>
        <taxon>Actinomycetota</taxon>
        <taxon>Actinomycetes</taxon>
        <taxon>Micromonosporales</taxon>
        <taxon>Micromonosporaceae</taxon>
        <taxon>Micromonospora</taxon>
    </lineage>
</organism>
<dbReference type="EMBL" id="CAIE01000047">
    <property type="protein sequence ID" value="CCH22090.1"/>
    <property type="molecule type" value="Genomic_DNA"/>
</dbReference>
<keyword evidence="2" id="KW-1185">Reference proteome</keyword>
<gene>
    <name evidence="1" type="ORF">MILUP08_30215</name>
</gene>
<sequence>MDNFSAPQSLLPSYASEALGRASRDRRDREGGPWLVCPGTGGRCLEVAVSRETGWPNQGPCDGSFRAEEQESPYAPSVRRCRLGGNEGCLGST</sequence>
<protein>
    <submittedName>
        <fullName evidence="1">Uncharacterized protein</fullName>
    </submittedName>
</protein>